<reference evidence="1" key="1">
    <citation type="submission" date="2020-09" db="EMBL/GenBank/DDBJ databases">
        <title>Genome sequence of Vibrio parahaemolyticus isolates.</title>
        <authorList>
            <person name="Hammerl J.A."/>
            <person name="Strauch E."/>
        </authorList>
    </citation>
    <scope>NUCLEOTIDE SEQUENCE</scope>
    <source>
        <strain evidence="1">17-VB00146</strain>
    </source>
</reference>
<dbReference type="RefSeq" id="WP_029863994.1">
    <property type="nucleotide sequence ID" value="NZ_JAAKZS010000087.1"/>
</dbReference>
<evidence type="ECO:0000313" key="2">
    <source>
        <dbReference type="Proteomes" id="UP000726777"/>
    </source>
</evidence>
<gene>
    <name evidence="1" type="ORF">IB292_23645</name>
</gene>
<dbReference type="AlphaFoldDB" id="A0A9Q3UIS8"/>
<proteinExistence type="predicted"/>
<sequence length="79" mass="9132">MNFITDTNTPKAYDILTTHKFSPLKIQTPDGHQLARFSPPRQGWTPYDLWQIRQQFPPQWEDTTVLAYLSDTPIGGTQI</sequence>
<accession>A0A9Q3UIS8</accession>
<evidence type="ECO:0000313" key="1">
    <source>
        <dbReference type="EMBL" id="MCC3808011.1"/>
    </source>
</evidence>
<name>A0A9Q3UIS8_VIBPH</name>
<dbReference type="Proteomes" id="UP000726777">
    <property type="component" value="Unassembled WGS sequence"/>
</dbReference>
<organism evidence="1 2">
    <name type="scientific">Vibrio parahaemolyticus</name>
    <dbReference type="NCBI Taxonomy" id="670"/>
    <lineage>
        <taxon>Bacteria</taxon>
        <taxon>Pseudomonadati</taxon>
        <taxon>Pseudomonadota</taxon>
        <taxon>Gammaproteobacteria</taxon>
        <taxon>Vibrionales</taxon>
        <taxon>Vibrionaceae</taxon>
        <taxon>Vibrio</taxon>
    </lineage>
</organism>
<comment type="caution">
    <text evidence="1">The sequence shown here is derived from an EMBL/GenBank/DDBJ whole genome shotgun (WGS) entry which is preliminary data.</text>
</comment>
<protein>
    <submittedName>
        <fullName evidence="1">Uncharacterized protein</fullName>
    </submittedName>
</protein>
<dbReference type="EMBL" id="JACVHL010000036">
    <property type="protein sequence ID" value="MCC3808011.1"/>
    <property type="molecule type" value="Genomic_DNA"/>
</dbReference>